<evidence type="ECO:0000313" key="1">
    <source>
        <dbReference type="EMBL" id="KAI3781914.1"/>
    </source>
</evidence>
<dbReference type="EMBL" id="CM042010">
    <property type="protein sequence ID" value="KAI3781914.1"/>
    <property type="molecule type" value="Genomic_DNA"/>
</dbReference>
<organism evidence="1 2">
    <name type="scientific">Cichorium intybus</name>
    <name type="common">Chicory</name>
    <dbReference type="NCBI Taxonomy" id="13427"/>
    <lineage>
        <taxon>Eukaryota</taxon>
        <taxon>Viridiplantae</taxon>
        <taxon>Streptophyta</taxon>
        <taxon>Embryophyta</taxon>
        <taxon>Tracheophyta</taxon>
        <taxon>Spermatophyta</taxon>
        <taxon>Magnoliopsida</taxon>
        <taxon>eudicotyledons</taxon>
        <taxon>Gunneridae</taxon>
        <taxon>Pentapetalae</taxon>
        <taxon>asterids</taxon>
        <taxon>campanulids</taxon>
        <taxon>Asterales</taxon>
        <taxon>Asteraceae</taxon>
        <taxon>Cichorioideae</taxon>
        <taxon>Cichorieae</taxon>
        <taxon>Cichoriinae</taxon>
        <taxon>Cichorium</taxon>
    </lineage>
</organism>
<protein>
    <submittedName>
        <fullName evidence="1">Uncharacterized protein</fullName>
    </submittedName>
</protein>
<dbReference type="Proteomes" id="UP001055811">
    <property type="component" value="Linkage Group LG02"/>
</dbReference>
<accession>A0ACB9GE69</accession>
<gene>
    <name evidence="1" type="ORF">L2E82_11942</name>
</gene>
<proteinExistence type="predicted"/>
<name>A0ACB9GE69_CICIN</name>
<evidence type="ECO:0000313" key="2">
    <source>
        <dbReference type="Proteomes" id="UP001055811"/>
    </source>
</evidence>
<comment type="caution">
    <text evidence="1">The sequence shown here is derived from an EMBL/GenBank/DDBJ whole genome shotgun (WGS) entry which is preliminary data.</text>
</comment>
<reference evidence="1 2" key="2">
    <citation type="journal article" date="2022" name="Mol. Ecol. Resour.">
        <title>The genomes of chicory, endive, great burdock and yacon provide insights into Asteraceae paleo-polyploidization history and plant inulin production.</title>
        <authorList>
            <person name="Fan W."/>
            <person name="Wang S."/>
            <person name="Wang H."/>
            <person name="Wang A."/>
            <person name="Jiang F."/>
            <person name="Liu H."/>
            <person name="Zhao H."/>
            <person name="Xu D."/>
            <person name="Zhang Y."/>
        </authorList>
    </citation>
    <scope>NUCLEOTIDE SEQUENCE [LARGE SCALE GENOMIC DNA]</scope>
    <source>
        <strain evidence="2">cv. Punajuju</strain>
        <tissue evidence="1">Leaves</tissue>
    </source>
</reference>
<reference evidence="2" key="1">
    <citation type="journal article" date="2022" name="Mol. Ecol. Resour.">
        <title>The genomes of chicory, endive, great burdock and yacon provide insights into Asteraceae palaeo-polyploidization history and plant inulin production.</title>
        <authorList>
            <person name="Fan W."/>
            <person name="Wang S."/>
            <person name="Wang H."/>
            <person name="Wang A."/>
            <person name="Jiang F."/>
            <person name="Liu H."/>
            <person name="Zhao H."/>
            <person name="Xu D."/>
            <person name="Zhang Y."/>
        </authorList>
    </citation>
    <scope>NUCLEOTIDE SEQUENCE [LARGE SCALE GENOMIC DNA]</scope>
    <source>
        <strain evidence="2">cv. Punajuju</strain>
    </source>
</reference>
<keyword evidence="2" id="KW-1185">Reference proteome</keyword>
<sequence>MEVLKNKFITIKAHVEDAPQECMFELKTQIILGLLEPESNGVIVKCLYASIDPAQINRMKTQCSSQTSVAPASKITPGMMISGSGVGRVVASKHPDFQKNDIVYGSLEWAEYTIFKNGNMLWKLDTKEFPLSYHIGVFGTSGLTAYGGFFHICKPKKGEKVFVSAAAGSVGNLVGQYAKLFGCYVVGCAGSKQKVDLLKGKLGFDDAFNYKEDVDLKSTIQRYFPDGIDIYFDNVGGEMLEAAIANMNNFGRVAACGAMSDYTNSGKRATLNMMDVTYKRITIKGFLSLDFSSEYIKDFISTTTDYVRAGELCVLEDISHGIESIPYAFNGLFQGRNIGKQIVQISEE</sequence>